<gene>
    <name evidence="2" type="ORF">WA1_08230</name>
</gene>
<sequence>MSDIVNSFKPNNNLKCVECAQKIEDYLKEKNIRGERVELNTPRLTPYDDNIYDDSLPQGSDAISENGHHRGIEITVNGERKVFDNHHPDGVPTEQWKNNLVFDSKIRLGAIFIEERYRF</sequence>
<accession>A0A139WSE3</accession>
<name>A0A139WSE3_9CYAN</name>
<dbReference type="Proteomes" id="UP000076925">
    <property type="component" value="Unassembled WGS sequence"/>
</dbReference>
<evidence type="ECO:0000313" key="2">
    <source>
        <dbReference type="EMBL" id="KYC35350.1"/>
    </source>
</evidence>
<evidence type="ECO:0000313" key="3">
    <source>
        <dbReference type="Proteomes" id="UP000076925"/>
    </source>
</evidence>
<dbReference type="Pfam" id="PF15643">
    <property type="entry name" value="Tox-PL-2"/>
    <property type="match status" value="1"/>
</dbReference>
<keyword evidence="3" id="KW-1185">Reference proteome</keyword>
<dbReference type="AlphaFoldDB" id="A0A139WSE3"/>
<feature type="domain" description="Tox-PL-2" evidence="1">
    <location>
        <begin position="3"/>
        <end position="100"/>
    </location>
</feature>
<proteinExistence type="predicted"/>
<dbReference type="STRING" id="128403.WA1_08230"/>
<reference evidence="2 3" key="1">
    <citation type="journal article" date="2013" name="Genome Biol. Evol.">
        <title>Genomes of Stigonematalean cyanobacteria (subsection V) and the evolution of oxygenic photosynthesis from prokaryotes to plastids.</title>
        <authorList>
            <person name="Dagan T."/>
            <person name="Roettger M."/>
            <person name="Stucken K."/>
            <person name="Landan G."/>
            <person name="Koch R."/>
            <person name="Major P."/>
            <person name="Gould S.B."/>
            <person name="Goremykin V.V."/>
            <person name="Rippka R."/>
            <person name="Tandeau de Marsac N."/>
            <person name="Gugger M."/>
            <person name="Lockhart P.J."/>
            <person name="Allen J.F."/>
            <person name="Brune I."/>
            <person name="Maus I."/>
            <person name="Puhler A."/>
            <person name="Martin W.F."/>
        </authorList>
    </citation>
    <scope>NUCLEOTIDE SEQUENCE [LARGE SCALE GENOMIC DNA]</scope>
    <source>
        <strain evidence="2 3">PCC 7110</strain>
    </source>
</reference>
<organism evidence="2 3">
    <name type="scientific">Scytonema hofmannii PCC 7110</name>
    <dbReference type="NCBI Taxonomy" id="128403"/>
    <lineage>
        <taxon>Bacteria</taxon>
        <taxon>Bacillati</taxon>
        <taxon>Cyanobacteriota</taxon>
        <taxon>Cyanophyceae</taxon>
        <taxon>Nostocales</taxon>
        <taxon>Scytonemataceae</taxon>
        <taxon>Scytonema</taxon>
    </lineage>
</organism>
<evidence type="ECO:0000259" key="1">
    <source>
        <dbReference type="Pfam" id="PF15643"/>
    </source>
</evidence>
<dbReference type="EMBL" id="ANNX02000052">
    <property type="protein sequence ID" value="KYC35350.1"/>
    <property type="molecule type" value="Genomic_DNA"/>
</dbReference>
<comment type="caution">
    <text evidence="2">The sequence shown here is derived from an EMBL/GenBank/DDBJ whole genome shotgun (WGS) entry which is preliminary data.</text>
</comment>
<dbReference type="InterPro" id="IPR028910">
    <property type="entry name" value="Tox-PL-2_dom"/>
</dbReference>
<protein>
    <recommendedName>
        <fullName evidence="1">Tox-PL-2 domain-containing protein</fullName>
    </recommendedName>
</protein>